<reference evidence="1 2" key="1">
    <citation type="submission" date="2023-02" db="EMBL/GenBank/DDBJ databases">
        <title>LHISI_Scaffold_Assembly.</title>
        <authorList>
            <person name="Stuart O.P."/>
            <person name="Cleave R."/>
            <person name="Magrath M.J.L."/>
            <person name="Mikheyev A.S."/>
        </authorList>
    </citation>
    <scope>NUCLEOTIDE SEQUENCE [LARGE SCALE GENOMIC DNA]</scope>
    <source>
        <strain evidence="1">Daus_M_001</strain>
        <tissue evidence="1">Leg muscle</tissue>
    </source>
</reference>
<evidence type="ECO:0000313" key="2">
    <source>
        <dbReference type="Proteomes" id="UP001159363"/>
    </source>
</evidence>
<protein>
    <submittedName>
        <fullName evidence="1">Uncharacterized protein</fullName>
    </submittedName>
</protein>
<comment type="caution">
    <text evidence="1">The sequence shown here is derived from an EMBL/GenBank/DDBJ whole genome shotgun (WGS) entry which is preliminary data.</text>
</comment>
<gene>
    <name evidence="1" type="ORF">PR048_018511</name>
</gene>
<feature type="non-terminal residue" evidence="1">
    <location>
        <position position="305"/>
    </location>
</feature>
<keyword evidence="2" id="KW-1185">Reference proteome</keyword>
<proteinExistence type="predicted"/>
<organism evidence="1 2">
    <name type="scientific">Dryococelus australis</name>
    <dbReference type="NCBI Taxonomy" id="614101"/>
    <lineage>
        <taxon>Eukaryota</taxon>
        <taxon>Metazoa</taxon>
        <taxon>Ecdysozoa</taxon>
        <taxon>Arthropoda</taxon>
        <taxon>Hexapoda</taxon>
        <taxon>Insecta</taxon>
        <taxon>Pterygota</taxon>
        <taxon>Neoptera</taxon>
        <taxon>Polyneoptera</taxon>
        <taxon>Phasmatodea</taxon>
        <taxon>Verophasmatodea</taxon>
        <taxon>Anareolatae</taxon>
        <taxon>Phasmatidae</taxon>
        <taxon>Eurycanthinae</taxon>
        <taxon>Dryococelus</taxon>
    </lineage>
</organism>
<dbReference type="Proteomes" id="UP001159363">
    <property type="component" value="Chromosome 5"/>
</dbReference>
<dbReference type="EMBL" id="JARBHB010000006">
    <property type="protein sequence ID" value="KAJ8882023.1"/>
    <property type="molecule type" value="Genomic_DNA"/>
</dbReference>
<name>A0ABQ9HD72_9NEOP</name>
<sequence>MEIISFSTQEKIRVVEMVLNRERYQLHYILIQKRYRNCLKNAKAYPGAGINSDHNLVVGEIQVKLKKVERGKARERLNLETLKDVSKASELEDRFMEKCQSDRDEECINLKWIKMREGLMTSAIEVLGIRESKSIRKEWITENMLKKMEERRKWKNTGNEEGRKRYRKLNNALRRGTEQRRERWMKEKCEEIEKVEKEGKYEMMYRMAREIAFEGKGRKRNMEIEKVGGTLAKELHEVKRIERGYGILEAEVEKALKVMKNRKACGNNLPAEVLESLGNRGRREILYLCNDIYDKGEWSDDFLTT</sequence>
<accession>A0ABQ9HD72</accession>
<evidence type="ECO:0000313" key="1">
    <source>
        <dbReference type="EMBL" id="KAJ8882023.1"/>
    </source>
</evidence>